<dbReference type="PANTHER" id="PTHR31900:SF27">
    <property type="entry name" value="FBD DOMAIN-CONTAINING PROTEIN"/>
    <property type="match status" value="1"/>
</dbReference>
<dbReference type="InterPro" id="IPR053781">
    <property type="entry name" value="F-box_AtFBL13-like"/>
</dbReference>
<gene>
    <name evidence="2" type="ORF">HRI_004819500</name>
</gene>
<name>A0A9W7JET1_HIBTR</name>
<organism evidence="2 3">
    <name type="scientific">Hibiscus trionum</name>
    <name type="common">Flower of an hour</name>
    <dbReference type="NCBI Taxonomy" id="183268"/>
    <lineage>
        <taxon>Eukaryota</taxon>
        <taxon>Viridiplantae</taxon>
        <taxon>Streptophyta</taxon>
        <taxon>Embryophyta</taxon>
        <taxon>Tracheophyta</taxon>
        <taxon>Spermatophyta</taxon>
        <taxon>Magnoliopsida</taxon>
        <taxon>eudicotyledons</taxon>
        <taxon>Gunneridae</taxon>
        <taxon>Pentapetalae</taxon>
        <taxon>rosids</taxon>
        <taxon>malvids</taxon>
        <taxon>Malvales</taxon>
        <taxon>Malvaceae</taxon>
        <taxon>Malvoideae</taxon>
        <taxon>Hibiscus</taxon>
    </lineage>
</organism>
<dbReference type="InterPro" id="IPR006566">
    <property type="entry name" value="FBD"/>
</dbReference>
<dbReference type="AlphaFoldDB" id="A0A9W7JET1"/>
<dbReference type="EMBL" id="BSYR01000061">
    <property type="protein sequence ID" value="GMJ11503.1"/>
    <property type="molecule type" value="Genomic_DNA"/>
</dbReference>
<dbReference type="Pfam" id="PF00646">
    <property type="entry name" value="F-box"/>
    <property type="match status" value="1"/>
</dbReference>
<dbReference type="InterPro" id="IPR055411">
    <property type="entry name" value="LRR_FXL15/At3g58940/PEG3-like"/>
</dbReference>
<dbReference type="SUPFAM" id="SSF81383">
    <property type="entry name" value="F-box domain"/>
    <property type="match status" value="1"/>
</dbReference>
<dbReference type="Proteomes" id="UP001165190">
    <property type="component" value="Unassembled WGS sequence"/>
</dbReference>
<accession>A0A9W7JET1</accession>
<keyword evidence="3" id="KW-1185">Reference proteome</keyword>
<dbReference type="Pfam" id="PF08387">
    <property type="entry name" value="FBD"/>
    <property type="match status" value="1"/>
</dbReference>
<dbReference type="OrthoDB" id="594804at2759"/>
<proteinExistence type="predicted"/>
<dbReference type="PROSITE" id="PS50181">
    <property type="entry name" value="FBOX"/>
    <property type="match status" value="1"/>
</dbReference>
<dbReference type="PANTHER" id="PTHR31900">
    <property type="entry name" value="F-BOX/RNI SUPERFAMILY PROTEIN-RELATED"/>
    <property type="match status" value="1"/>
</dbReference>
<dbReference type="InterPro" id="IPR001810">
    <property type="entry name" value="F-box_dom"/>
</dbReference>
<evidence type="ECO:0000313" key="2">
    <source>
        <dbReference type="EMBL" id="GMJ11503.1"/>
    </source>
</evidence>
<dbReference type="Gene3D" id="1.20.1280.50">
    <property type="match status" value="1"/>
</dbReference>
<dbReference type="InterPro" id="IPR036047">
    <property type="entry name" value="F-box-like_dom_sf"/>
</dbReference>
<protein>
    <recommendedName>
        <fullName evidence="1">F-box domain-containing protein</fullName>
    </recommendedName>
</protein>
<dbReference type="Pfam" id="PF24758">
    <property type="entry name" value="LRR_At5g56370"/>
    <property type="match status" value="1"/>
</dbReference>
<comment type="caution">
    <text evidence="2">The sequence shown here is derived from an EMBL/GenBank/DDBJ whole genome shotgun (WGS) entry which is preliminary data.</text>
</comment>
<dbReference type="SUPFAM" id="SSF52058">
    <property type="entry name" value="L domain-like"/>
    <property type="match status" value="1"/>
</dbReference>
<sequence>MAKQVKSVVDLDRISSLPDAILCRILSFLGTKDAVRTSILSRRWRHLFPSVSILDIDDCRRFTDYTNLNNFKNFVDRLLYFPNQGSLKCFKATHYSCDGDYSHLYGWICAALLGGVKEIDIRSDESLMLPSFLCTCRSLVTLKLDIYGDINVPSQICLPNLKTLHLSRFDLSDDSVFRLISSCLVLEELVLDTVELPRNINFNIHSLSLKKLVLDFEYLIEEFRRDFNYVVVINAPNLVYFKYADLLAEGYRFSTMNSLVHADIGIFRFDKETTYDGSCQLCAIDLLQAVYNVKSLCLTIEQAETLIQMPCEPVLSFLNVVELTIYNKFVNRGTWDIEFLHCVPNLKTLHLVQGEAERGTKPLPEKVPSCLLFQLEEINFIHFEGDERTLGFISYFLKYGNVLEKLIIGMNSFLEESEQLSITKKLLGFPRNSNKCQVLTR</sequence>
<dbReference type="SMART" id="SM00579">
    <property type="entry name" value="FBD"/>
    <property type="match status" value="1"/>
</dbReference>
<evidence type="ECO:0000259" key="1">
    <source>
        <dbReference type="PROSITE" id="PS50181"/>
    </source>
</evidence>
<dbReference type="CDD" id="cd22160">
    <property type="entry name" value="F-box_AtFBL13-like"/>
    <property type="match status" value="1"/>
</dbReference>
<feature type="domain" description="F-box" evidence="1">
    <location>
        <begin position="11"/>
        <end position="65"/>
    </location>
</feature>
<reference evidence="2" key="1">
    <citation type="submission" date="2023-05" db="EMBL/GenBank/DDBJ databases">
        <title>Genome and transcriptome analyses reveal genes involved in the formation of fine ridges on petal epidermal cells in Hibiscus trionum.</title>
        <authorList>
            <person name="Koshimizu S."/>
            <person name="Masuda S."/>
            <person name="Ishii T."/>
            <person name="Shirasu K."/>
            <person name="Hoshino A."/>
            <person name="Arita M."/>
        </authorList>
    </citation>
    <scope>NUCLEOTIDE SEQUENCE</scope>
    <source>
        <strain evidence="2">Hamamatsu line</strain>
    </source>
</reference>
<dbReference type="InterPro" id="IPR050232">
    <property type="entry name" value="FBL13/AtMIF1-like"/>
</dbReference>
<evidence type="ECO:0000313" key="3">
    <source>
        <dbReference type="Proteomes" id="UP001165190"/>
    </source>
</evidence>
<dbReference type="SMART" id="SM00256">
    <property type="entry name" value="FBOX"/>
    <property type="match status" value="1"/>
</dbReference>